<evidence type="ECO:0008006" key="4">
    <source>
        <dbReference type="Google" id="ProtNLM"/>
    </source>
</evidence>
<gene>
    <name evidence="2" type="ORF">KK062_30085</name>
</gene>
<organism evidence="2 3">
    <name type="scientific">Dawidia cretensis</name>
    <dbReference type="NCBI Taxonomy" id="2782350"/>
    <lineage>
        <taxon>Bacteria</taxon>
        <taxon>Pseudomonadati</taxon>
        <taxon>Bacteroidota</taxon>
        <taxon>Cytophagia</taxon>
        <taxon>Cytophagales</taxon>
        <taxon>Chryseotaleaceae</taxon>
        <taxon>Dawidia</taxon>
    </lineage>
</organism>
<dbReference type="Gene3D" id="3.55.50.30">
    <property type="match status" value="1"/>
</dbReference>
<dbReference type="EMBL" id="JAHESE010000120">
    <property type="protein sequence ID" value="MBT1712523.1"/>
    <property type="molecule type" value="Genomic_DNA"/>
</dbReference>
<reference evidence="2 3" key="1">
    <citation type="submission" date="2021-05" db="EMBL/GenBank/DDBJ databases">
        <title>A Polyphasic approach of four new species of the genus Ohtaekwangia: Ohtaekwangia histidinii sp. nov., Ohtaekwangia cretensis sp. nov., Ohtaekwangia indiensis sp. nov., Ohtaekwangia reichenbachii sp. nov. from diverse environment.</title>
        <authorList>
            <person name="Octaviana S."/>
        </authorList>
    </citation>
    <scope>NUCLEOTIDE SEQUENCE [LARGE SCALE GENOMIC DNA]</scope>
    <source>
        <strain evidence="2 3">PWU5</strain>
    </source>
</reference>
<evidence type="ECO:0000313" key="2">
    <source>
        <dbReference type="EMBL" id="MBT1712523.1"/>
    </source>
</evidence>
<keyword evidence="3" id="KW-1185">Reference proteome</keyword>
<dbReference type="Proteomes" id="UP001319080">
    <property type="component" value="Unassembled WGS sequence"/>
</dbReference>
<accession>A0AAP2E3Q8</accession>
<dbReference type="RefSeq" id="WP_254088076.1">
    <property type="nucleotide sequence ID" value="NZ_JAHESE010000120.1"/>
</dbReference>
<proteinExistence type="predicted"/>
<name>A0AAP2E3Q8_9BACT</name>
<feature type="signal peptide" evidence="1">
    <location>
        <begin position="1"/>
        <end position="18"/>
    </location>
</feature>
<keyword evidence="1" id="KW-0732">Signal</keyword>
<protein>
    <recommendedName>
        <fullName evidence="4">Secretin/TonB short N-terminal domain-containing protein</fullName>
    </recommendedName>
</protein>
<evidence type="ECO:0000256" key="1">
    <source>
        <dbReference type="SAM" id="SignalP"/>
    </source>
</evidence>
<feature type="non-terminal residue" evidence="2">
    <location>
        <position position="87"/>
    </location>
</feature>
<comment type="caution">
    <text evidence="2">The sequence shown here is derived from an EMBL/GenBank/DDBJ whole genome shotgun (WGS) entry which is preliminary data.</text>
</comment>
<feature type="chain" id="PRO_5042941766" description="Secretin/TonB short N-terminal domain-containing protein" evidence="1">
    <location>
        <begin position="19"/>
        <end position="87"/>
    </location>
</feature>
<sequence>MRFFTVVTALTWYALMTAAVTPVHGQAALQTPYATLTARKMPLAQAFRQIQQKTGLLFVYQPGLVDVYKEVQVPEGRFTVAQALDSV</sequence>
<dbReference type="AlphaFoldDB" id="A0AAP2E3Q8"/>
<evidence type="ECO:0000313" key="3">
    <source>
        <dbReference type="Proteomes" id="UP001319080"/>
    </source>
</evidence>